<evidence type="ECO:0000259" key="8">
    <source>
        <dbReference type="Pfam" id="PF07715"/>
    </source>
</evidence>
<dbReference type="InterPro" id="IPR023997">
    <property type="entry name" value="TonB-dep_OMP_SusC/RagA_CS"/>
</dbReference>
<evidence type="ECO:0000256" key="4">
    <source>
        <dbReference type="ARBA" id="ARBA00022692"/>
    </source>
</evidence>
<name>A0A0H4PHC3_9BACT</name>
<keyword evidence="10" id="KW-1185">Reference proteome</keyword>
<sequence>MKYSYIKIPPSSGGRLLKTALFVIACFMLILSELSAQNTTITGTVKSSDLDDVLPGATVLVKGTNIGTATNIDGKFTISAAADATLVFSSIGYIPQEVKVGNQTSIQITLTPDITNMEEVVVIGYGTVKKRDLTGAVTSVKSEEIRQVPAQNPLESIQGKIAGVDITRGNGSSSSGINIRIRGNRSIGASNNPLFIVDGVQTGSIDNINPNDIESMEFLKDASSTAIYGWQGANGIVIITTKKGSSGKPSVTLNSYYGVSEVSRYPSVLNGDEYVAIKREANRTTGKWNSVADDPLIFNTQELAAIANGDWIDYQSLLLSNGNQQNYNLGVNSGGDRTKVYTSLDFYGENGILKFDNVKRYTLRTNVDHTFNSWIKAGMQAQVANRDESYRRDPLNMANKIIPLGTVYDENGDFIVYPLGGSSISPLADEQPDIFSNKGKITNVLANVYLELKPFEGFNFRTNFGTNINNTRVGLFEASNSISRNGGTSRAQYTASNSRFINWDNVINYQKEIKDHSFAITALSSFVQEESDNVLAQGENQLLPGQLFFGLGNAPDNISINSGFSKWNVLSFAARLNYSYKGKYLITLTDRADGASRLSKGNKWAYFPSAAFAWRVVDENFMQNVAAVSELKLRLSYGVAGNSGIKAYGTQSSLTRIPMAFGESSFQGFTFSPLLGNPDAGWELSETTNFGIDLGLWRSRINATMDIYDTRTSDLLLPRGLPPTSGVQQVYQNIGKTKNQGVEIGINSLNIENENLQWETTLTFTRNREEIVSLVTEGVDDIGNGWFVGQPISVFYDYEKLGIWQTNEADEAAVYGQVPGDIKVKDQNGDMKIDAVNDRRVLAGNNRPDWFGGLNNKVTYKRIDFSVYLFARWGQTIDPDFLGRYDRQSNLSNSTKVIDYWTPENPTNEYPRPNAGVSGSSTLYWSTIGYVDGSYLRVRNLSLGYTLPSTDKSIFSNMRIYFSGSNLFTFTKSKKLDEYDPERGGGESYPMLKNYVFGINLGF</sequence>
<evidence type="ECO:0000256" key="5">
    <source>
        <dbReference type="ARBA" id="ARBA00023136"/>
    </source>
</evidence>
<keyword evidence="4 7" id="KW-0812">Transmembrane</keyword>
<evidence type="ECO:0000256" key="3">
    <source>
        <dbReference type="ARBA" id="ARBA00022452"/>
    </source>
</evidence>
<dbReference type="STRING" id="320787.CA2015_2851"/>
<evidence type="ECO:0000256" key="1">
    <source>
        <dbReference type="ARBA" id="ARBA00004571"/>
    </source>
</evidence>
<dbReference type="Gene3D" id="2.40.170.20">
    <property type="entry name" value="TonB-dependent receptor, beta-barrel domain"/>
    <property type="match status" value="1"/>
</dbReference>
<evidence type="ECO:0000256" key="6">
    <source>
        <dbReference type="ARBA" id="ARBA00023237"/>
    </source>
</evidence>
<dbReference type="KEGG" id="camu:CA2015_2851"/>
<evidence type="ECO:0000256" key="2">
    <source>
        <dbReference type="ARBA" id="ARBA00022448"/>
    </source>
</evidence>
<dbReference type="InterPro" id="IPR012910">
    <property type="entry name" value="Plug_dom"/>
</dbReference>
<gene>
    <name evidence="9" type="ORF">CA2015_2851</name>
</gene>
<evidence type="ECO:0000256" key="7">
    <source>
        <dbReference type="PROSITE-ProRule" id="PRU01360"/>
    </source>
</evidence>
<dbReference type="InterPro" id="IPR008969">
    <property type="entry name" value="CarboxyPept-like_regulatory"/>
</dbReference>
<dbReference type="Gene3D" id="2.60.40.1120">
    <property type="entry name" value="Carboxypeptidase-like, regulatory domain"/>
    <property type="match status" value="1"/>
</dbReference>
<reference evidence="9 10" key="1">
    <citation type="submission" date="2015-07" db="EMBL/GenBank/DDBJ databases">
        <authorList>
            <person name="Kim K.M."/>
        </authorList>
    </citation>
    <scope>NUCLEOTIDE SEQUENCE [LARGE SCALE GENOMIC DNA]</scope>
    <source>
        <strain evidence="9 10">KCTC 12363</strain>
    </source>
</reference>
<dbReference type="PROSITE" id="PS52016">
    <property type="entry name" value="TONB_DEPENDENT_REC_3"/>
    <property type="match status" value="1"/>
</dbReference>
<dbReference type="FunFam" id="2.170.130.10:FF:000008">
    <property type="entry name" value="SusC/RagA family TonB-linked outer membrane protein"/>
    <property type="match status" value="1"/>
</dbReference>
<dbReference type="SUPFAM" id="SSF56935">
    <property type="entry name" value="Porins"/>
    <property type="match status" value="1"/>
</dbReference>
<organism evidence="9 10">
    <name type="scientific">Cyclobacterium amurskyense</name>
    <dbReference type="NCBI Taxonomy" id="320787"/>
    <lineage>
        <taxon>Bacteria</taxon>
        <taxon>Pseudomonadati</taxon>
        <taxon>Bacteroidota</taxon>
        <taxon>Cytophagia</taxon>
        <taxon>Cytophagales</taxon>
        <taxon>Cyclobacteriaceae</taxon>
        <taxon>Cyclobacterium</taxon>
    </lineage>
</organism>
<dbReference type="Gene3D" id="2.170.130.10">
    <property type="entry name" value="TonB-dependent receptor, plug domain"/>
    <property type="match status" value="1"/>
</dbReference>
<dbReference type="SUPFAM" id="SSF49464">
    <property type="entry name" value="Carboxypeptidase regulatory domain-like"/>
    <property type="match status" value="1"/>
</dbReference>
<accession>A0A0H4PHC3</accession>
<dbReference type="InterPro" id="IPR037066">
    <property type="entry name" value="Plug_dom_sf"/>
</dbReference>
<comment type="subcellular location">
    <subcellularLocation>
        <location evidence="1 7">Cell outer membrane</location>
        <topology evidence="1 7">Multi-pass membrane protein</topology>
    </subcellularLocation>
</comment>
<dbReference type="InterPro" id="IPR039426">
    <property type="entry name" value="TonB-dep_rcpt-like"/>
</dbReference>
<dbReference type="Pfam" id="PF07715">
    <property type="entry name" value="Plug"/>
    <property type="match status" value="1"/>
</dbReference>
<evidence type="ECO:0000313" key="10">
    <source>
        <dbReference type="Proteomes" id="UP000036520"/>
    </source>
</evidence>
<dbReference type="EMBL" id="CP012040">
    <property type="protein sequence ID" value="AKP52258.1"/>
    <property type="molecule type" value="Genomic_DNA"/>
</dbReference>
<keyword evidence="5 7" id="KW-0472">Membrane</keyword>
<dbReference type="InterPro" id="IPR036942">
    <property type="entry name" value="Beta-barrel_TonB_sf"/>
</dbReference>
<comment type="similarity">
    <text evidence="7">Belongs to the TonB-dependent receptor family.</text>
</comment>
<dbReference type="Proteomes" id="UP000036520">
    <property type="component" value="Chromosome"/>
</dbReference>
<dbReference type="NCBIfam" id="TIGR04057">
    <property type="entry name" value="SusC_RagA_signa"/>
    <property type="match status" value="1"/>
</dbReference>
<dbReference type="PATRIC" id="fig|320787.5.peg.3119"/>
<protein>
    <recommendedName>
        <fullName evidence="8">TonB-dependent receptor plug domain-containing protein</fullName>
    </recommendedName>
</protein>
<proteinExistence type="inferred from homology"/>
<dbReference type="GO" id="GO:0009279">
    <property type="term" value="C:cell outer membrane"/>
    <property type="evidence" value="ECO:0007669"/>
    <property type="project" value="UniProtKB-SubCell"/>
</dbReference>
<keyword evidence="2 7" id="KW-0813">Transport</keyword>
<evidence type="ECO:0000313" key="9">
    <source>
        <dbReference type="EMBL" id="AKP52258.1"/>
    </source>
</evidence>
<feature type="domain" description="TonB-dependent receptor plug" evidence="8">
    <location>
        <begin position="129"/>
        <end position="236"/>
    </location>
</feature>
<dbReference type="InterPro" id="IPR023996">
    <property type="entry name" value="TonB-dep_OMP_SusC/RagA"/>
</dbReference>
<dbReference type="NCBIfam" id="TIGR04056">
    <property type="entry name" value="OMP_RagA_SusC"/>
    <property type="match status" value="1"/>
</dbReference>
<dbReference type="AlphaFoldDB" id="A0A0H4PHC3"/>
<dbReference type="Pfam" id="PF13715">
    <property type="entry name" value="CarbopepD_reg_2"/>
    <property type="match status" value="1"/>
</dbReference>
<keyword evidence="3 7" id="KW-1134">Transmembrane beta strand</keyword>
<keyword evidence="6 7" id="KW-0998">Cell outer membrane</keyword>